<name>A0A7R7XJL4_9EURO</name>
<dbReference type="KEGG" id="apuu:APUU_30682S"/>
<evidence type="ECO:0000313" key="1">
    <source>
        <dbReference type="EMBL" id="BCS22457.1"/>
    </source>
</evidence>
<evidence type="ECO:0008006" key="3">
    <source>
        <dbReference type="Google" id="ProtNLM"/>
    </source>
</evidence>
<dbReference type="OrthoDB" id="2963168at2759"/>
<dbReference type="RefSeq" id="XP_041554651.1">
    <property type="nucleotide sequence ID" value="XM_041701802.1"/>
</dbReference>
<accession>A0A7R7XJL4</accession>
<gene>
    <name evidence="1" type="ORF">APUU_30682S</name>
</gene>
<dbReference type="SUPFAM" id="SSF53067">
    <property type="entry name" value="Actin-like ATPase domain"/>
    <property type="match status" value="2"/>
</dbReference>
<reference evidence="1" key="2">
    <citation type="submission" date="2021-02" db="EMBL/GenBank/DDBJ databases">
        <title>Aspergillus puulaauensis MK2 genome sequence.</title>
        <authorList>
            <person name="Futagami T."/>
            <person name="Mori K."/>
            <person name="Kadooka C."/>
            <person name="Tanaka T."/>
        </authorList>
    </citation>
    <scope>NUCLEOTIDE SEQUENCE</scope>
    <source>
        <strain evidence="1">MK2</strain>
    </source>
</reference>
<organism evidence="1 2">
    <name type="scientific">Aspergillus puulaauensis</name>
    <dbReference type="NCBI Taxonomy" id="1220207"/>
    <lineage>
        <taxon>Eukaryota</taxon>
        <taxon>Fungi</taxon>
        <taxon>Dikarya</taxon>
        <taxon>Ascomycota</taxon>
        <taxon>Pezizomycotina</taxon>
        <taxon>Eurotiomycetes</taxon>
        <taxon>Eurotiomycetidae</taxon>
        <taxon>Eurotiales</taxon>
        <taxon>Aspergillaceae</taxon>
        <taxon>Aspergillus</taxon>
    </lineage>
</organism>
<dbReference type="AlphaFoldDB" id="A0A7R7XJL4"/>
<dbReference type="InterPro" id="IPR043129">
    <property type="entry name" value="ATPase_NBD"/>
</dbReference>
<dbReference type="Gene3D" id="3.30.420.40">
    <property type="match status" value="1"/>
</dbReference>
<dbReference type="GeneID" id="64972462"/>
<protein>
    <recommendedName>
        <fullName evidence="3">Actin-like ATPase domain-containing protein</fullName>
    </recommendedName>
</protein>
<reference evidence="1" key="1">
    <citation type="submission" date="2021-01" db="EMBL/GenBank/DDBJ databases">
        <authorList>
            <consortium name="Aspergillus puulaauensis MK2 genome sequencing consortium"/>
            <person name="Kazuki M."/>
            <person name="Futagami T."/>
        </authorList>
    </citation>
    <scope>NUCLEOTIDE SEQUENCE</scope>
    <source>
        <strain evidence="1">MK2</strain>
    </source>
</reference>
<dbReference type="EMBL" id="AP024445">
    <property type="protein sequence ID" value="BCS22457.1"/>
    <property type="molecule type" value="Genomic_DNA"/>
</dbReference>
<keyword evidence="2" id="KW-1185">Reference proteome</keyword>
<dbReference type="CDD" id="cd10170">
    <property type="entry name" value="ASKHA_NBD_HSP70"/>
    <property type="match status" value="1"/>
</dbReference>
<sequence length="566" mass="62380">MNSLQGGKFIVGIDYGTTKTCVTSALYDPTRPAMTRIDLVRFDGEVVAPSQIAYDGHGNCYCGEEAVRLGMGYSWTKILLDERQHHGGFHSKLLNSPVNTRFFKLPPNEKCEKIICDFLAHLLHHIQSFLRDNYGNIPLPIEFWFSVPGSWSETARNKMTRAIECAGYNLEGRNAVYMVSEGEAAARFIWQELPAHQVVLLYRPNHFPHSSLPIYPWIQAHGMFMVVDAGGGTTVCVWVCKPDMSLILTIDEDITTFSSQTTLHGRAFIQQMASVGLHLGGAEIDCSFVSYLEPQISQAYQKRLQQDPQLFAKFMGAIENLKLHMNGTLMASNSVAINSAEAGEQGRMIKTIFLVGGLTQCGYIGTKLRHELQALGNVTVVTLQAYTPHMVAYGATLRGLAGASQVSVKAIRSYCLESVAPPDTDSRPGAWGIYSTPGAPRWVIRQDELFKLGDRGVVNLGLLHVEGEALTKFVKIFSCWRQDNEGPPESIDGRVEQAGVVGCSLAGTPLANSTQQVIEGIPRYYIPLRVTWTIGMEEPVQIEFVVSTHGRQIGRAAVSLAWAPQV</sequence>
<evidence type="ECO:0000313" key="2">
    <source>
        <dbReference type="Proteomes" id="UP000654913"/>
    </source>
</evidence>
<dbReference type="PANTHER" id="PTHR42749">
    <property type="entry name" value="CELL SHAPE-DETERMINING PROTEIN MREB"/>
    <property type="match status" value="1"/>
</dbReference>
<dbReference type="PANTHER" id="PTHR42749:SF1">
    <property type="entry name" value="CELL SHAPE-DETERMINING PROTEIN MREB"/>
    <property type="match status" value="1"/>
</dbReference>
<dbReference type="Proteomes" id="UP000654913">
    <property type="component" value="Chromosome 3"/>
</dbReference>
<proteinExistence type="predicted"/>